<keyword evidence="13" id="KW-1185">Reference proteome</keyword>
<evidence type="ECO:0000256" key="4">
    <source>
        <dbReference type="ARBA" id="ARBA00022603"/>
    </source>
</evidence>
<keyword evidence="3" id="KW-0169">Cobalamin biosynthesis</keyword>
<evidence type="ECO:0000256" key="1">
    <source>
        <dbReference type="ARBA" id="ARBA00005879"/>
    </source>
</evidence>
<evidence type="ECO:0000256" key="8">
    <source>
        <dbReference type="ARBA" id="ARBA00025705"/>
    </source>
</evidence>
<evidence type="ECO:0000256" key="2">
    <source>
        <dbReference type="ARBA" id="ARBA00012162"/>
    </source>
</evidence>
<dbReference type="PANTHER" id="PTHR45790:SF1">
    <property type="entry name" value="SIROHEME SYNTHASE"/>
    <property type="match status" value="1"/>
</dbReference>
<dbReference type="RefSeq" id="WP_011767273.1">
    <property type="nucleotide sequence ID" value="NC_008702.1"/>
</dbReference>
<evidence type="ECO:0000256" key="3">
    <source>
        <dbReference type="ARBA" id="ARBA00022573"/>
    </source>
</evidence>
<dbReference type="InterPro" id="IPR006366">
    <property type="entry name" value="CobA/CysG_C"/>
</dbReference>
<dbReference type="Proteomes" id="UP000002588">
    <property type="component" value="Chromosome"/>
</dbReference>
<dbReference type="eggNOG" id="COG0007">
    <property type="taxonomic scope" value="Bacteria"/>
</dbReference>
<dbReference type="GO" id="GO:0019354">
    <property type="term" value="P:siroheme biosynthetic process"/>
    <property type="evidence" value="ECO:0007669"/>
    <property type="project" value="UniProtKB-UniPathway"/>
</dbReference>
<dbReference type="NCBIfam" id="TIGR01469">
    <property type="entry name" value="cobA_cysG_Cterm"/>
    <property type="match status" value="1"/>
</dbReference>
<protein>
    <recommendedName>
        <fullName evidence="2">uroporphyrinogen-III C-methyltransferase</fullName>
        <ecNumber evidence="2">2.1.1.107</ecNumber>
    </recommendedName>
</protein>
<keyword evidence="4 10" id="KW-0489">Methyltransferase</keyword>
<dbReference type="GO" id="GO:0032259">
    <property type="term" value="P:methylation"/>
    <property type="evidence" value="ECO:0007669"/>
    <property type="project" value="UniProtKB-KW"/>
</dbReference>
<gene>
    <name evidence="12" type="primary">cobA2</name>
    <name evidence="12" type="ordered locus">azo3551</name>
</gene>
<dbReference type="NCBIfam" id="NF004790">
    <property type="entry name" value="PRK06136.1"/>
    <property type="match status" value="1"/>
</dbReference>
<dbReference type="InterPro" id="IPR000878">
    <property type="entry name" value="4pyrrol_Mease"/>
</dbReference>
<evidence type="ECO:0000256" key="5">
    <source>
        <dbReference type="ARBA" id="ARBA00022679"/>
    </source>
</evidence>
<dbReference type="InterPro" id="IPR014777">
    <property type="entry name" value="4pyrrole_Mease_sub1"/>
</dbReference>
<dbReference type="GO" id="GO:0009236">
    <property type="term" value="P:cobalamin biosynthetic process"/>
    <property type="evidence" value="ECO:0007669"/>
    <property type="project" value="UniProtKB-KW"/>
</dbReference>
<keyword evidence="7" id="KW-0627">Porphyrin biosynthesis</keyword>
<dbReference type="InterPro" id="IPR003043">
    <property type="entry name" value="Uropor_MeTrfase_CS"/>
</dbReference>
<evidence type="ECO:0000256" key="7">
    <source>
        <dbReference type="ARBA" id="ARBA00023244"/>
    </source>
</evidence>
<proteinExistence type="inferred from homology"/>
<reference evidence="12 13" key="1">
    <citation type="journal article" date="2006" name="Nat. Biotechnol.">
        <title>Complete genome of the mutualistic, N2-fixing grass endophyte Azoarcus sp. strain BH72.</title>
        <authorList>
            <person name="Krause A."/>
            <person name="Ramakumar A."/>
            <person name="Bartels D."/>
            <person name="Battistoni F."/>
            <person name="Bekel T."/>
            <person name="Boch J."/>
            <person name="Boehm M."/>
            <person name="Friedrich F."/>
            <person name="Hurek T."/>
            <person name="Krause L."/>
            <person name="Linke B."/>
            <person name="McHardy A.C."/>
            <person name="Sarkar A."/>
            <person name="Schneiker S."/>
            <person name="Syed A.A."/>
            <person name="Thauer R."/>
            <person name="Vorhoelter F.-J."/>
            <person name="Weidner S."/>
            <person name="Puehler A."/>
            <person name="Reinhold-Hurek B."/>
            <person name="Kaiser O."/>
            <person name="Goesmann A."/>
        </authorList>
    </citation>
    <scope>NUCLEOTIDE SEQUENCE [LARGE SCALE GENOMIC DNA]</scope>
    <source>
        <strain evidence="12 13">BH72</strain>
    </source>
</reference>
<keyword evidence="5 10" id="KW-0808">Transferase</keyword>
<comment type="pathway">
    <text evidence="9">Cofactor biosynthesis; adenosylcobalamin biosynthesis; precorrin-2 from uroporphyrinogen III: step 1/1.</text>
</comment>
<dbReference type="InterPro" id="IPR035996">
    <property type="entry name" value="4pyrrol_Methylase_sf"/>
</dbReference>
<organism evidence="12 13">
    <name type="scientific">Azoarcus sp. (strain BH72)</name>
    <dbReference type="NCBI Taxonomy" id="418699"/>
    <lineage>
        <taxon>Bacteria</taxon>
        <taxon>Pseudomonadati</taxon>
        <taxon>Pseudomonadota</taxon>
        <taxon>Betaproteobacteria</taxon>
        <taxon>Rhodocyclales</taxon>
        <taxon>Zoogloeaceae</taxon>
        <taxon>Azoarcus</taxon>
    </lineage>
</organism>
<dbReference type="InterPro" id="IPR050161">
    <property type="entry name" value="Siro_Cobalamin_biosynth"/>
</dbReference>
<dbReference type="Gene3D" id="3.40.1010.10">
    <property type="entry name" value="Cobalt-precorrin-4 Transmethylase, Domain 1"/>
    <property type="match status" value="1"/>
</dbReference>
<dbReference type="STRING" id="62928.azo3551"/>
<dbReference type="PROSITE" id="PS00839">
    <property type="entry name" value="SUMT_1"/>
    <property type="match status" value="1"/>
</dbReference>
<dbReference type="PANTHER" id="PTHR45790">
    <property type="entry name" value="SIROHEME SYNTHASE-RELATED"/>
    <property type="match status" value="1"/>
</dbReference>
<dbReference type="UniPathway" id="UPA00262">
    <property type="reaction ID" value="UER00211"/>
</dbReference>
<dbReference type="InterPro" id="IPR014776">
    <property type="entry name" value="4pyrrole_Mease_sub2"/>
</dbReference>
<dbReference type="FunFam" id="3.30.950.10:FF:000001">
    <property type="entry name" value="Siroheme synthase"/>
    <property type="match status" value="1"/>
</dbReference>
<dbReference type="HOGENOM" id="CLU_011276_7_0_4"/>
<comment type="similarity">
    <text evidence="1 10">Belongs to the precorrin methyltransferase family.</text>
</comment>
<dbReference type="AlphaFoldDB" id="A1KBG1"/>
<dbReference type="EC" id="2.1.1.107" evidence="2"/>
<evidence type="ECO:0000256" key="6">
    <source>
        <dbReference type="ARBA" id="ARBA00022691"/>
    </source>
</evidence>
<evidence type="ECO:0000256" key="9">
    <source>
        <dbReference type="ARBA" id="ARBA00060548"/>
    </source>
</evidence>
<evidence type="ECO:0000313" key="12">
    <source>
        <dbReference type="EMBL" id="CAL96167.1"/>
    </source>
</evidence>
<dbReference type="PROSITE" id="PS00840">
    <property type="entry name" value="SUMT_2"/>
    <property type="match status" value="1"/>
</dbReference>
<dbReference type="CDD" id="cd11642">
    <property type="entry name" value="SUMT"/>
    <property type="match status" value="1"/>
</dbReference>
<dbReference type="SUPFAM" id="SSF53790">
    <property type="entry name" value="Tetrapyrrole methylase"/>
    <property type="match status" value="1"/>
</dbReference>
<dbReference type="KEGG" id="azo:azo3551"/>
<dbReference type="GO" id="GO:0004851">
    <property type="term" value="F:uroporphyrin-III C-methyltransferase activity"/>
    <property type="evidence" value="ECO:0007669"/>
    <property type="project" value="UniProtKB-EC"/>
</dbReference>
<evidence type="ECO:0000259" key="11">
    <source>
        <dbReference type="Pfam" id="PF00590"/>
    </source>
</evidence>
<comment type="pathway">
    <text evidence="8">Porphyrin-containing compound metabolism; siroheme biosynthesis; precorrin-2 from uroporphyrinogen III: step 1/1.</text>
</comment>
<sequence>MTHSRLRNPRPGPLPGHVYLVGAGPGDPELLTLRGARLVEGADVVVYDNLVSPAIIDLAPARAERIYVGKKAADHTLPQDEINQLLVKLAGEGKRVVRLKGGDPFIFGRGGEEMEVLVAAGVTVEVVPGVTAAAGIAAYAGIPLTHREHAQSVVFTTGFLKDGALDLDWPMLARRGQTLVIYMGISRLAEICAQLVAHGLPATTPAGVIERGTTAAQRVVTADLMTLPARVTEAGIRPPALTIVGDVVGLYPRLAWFSAAPPEGEPHLPHAGCSAVHAGQVAEGLDGDAAAGRGDAC</sequence>
<accession>A1KBG1</accession>
<name>A1KBG1_AZOSB</name>
<dbReference type="FunFam" id="3.40.1010.10:FF:000001">
    <property type="entry name" value="Siroheme synthase"/>
    <property type="match status" value="1"/>
</dbReference>
<keyword evidence="6" id="KW-0949">S-adenosyl-L-methionine</keyword>
<dbReference type="Pfam" id="PF00590">
    <property type="entry name" value="TP_methylase"/>
    <property type="match status" value="1"/>
</dbReference>
<evidence type="ECO:0000313" key="13">
    <source>
        <dbReference type="Proteomes" id="UP000002588"/>
    </source>
</evidence>
<feature type="domain" description="Tetrapyrrole methylase" evidence="11">
    <location>
        <begin position="17"/>
        <end position="227"/>
    </location>
</feature>
<dbReference type="Gene3D" id="3.30.950.10">
    <property type="entry name" value="Methyltransferase, Cobalt-precorrin-4 Transmethylase, Domain 2"/>
    <property type="match status" value="1"/>
</dbReference>
<dbReference type="EMBL" id="AM406670">
    <property type="protein sequence ID" value="CAL96167.1"/>
    <property type="molecule type" value="Genomic_DNA"/>
</dbReference>
<evidence type="ECO:0000256" key="10">
    <source>
        <dbReference type="RuleBase" id="RU003960"/>
    </source>
</evidence>